<evidence type="ECO:0000256" key="2">
    <source>
        <dbReference type="SAM" id="Phobius"/>
    </source>
</evidence>
<dbReference type="Proteomes" id="UP000240418">
    <property type="component" value="Unassembled WGS sequence"/>
</dbReference>
<sequence length="449" mass="49521">MSNLFFSDDDINRVEADLKSRLLEWDKRRFATIGVVILVVGYFGFTSIVSSIVRDKTDAPIEEAKQQAIRAEFISESITKRLNEIEIEITKLEKLSDEFNTTLNQKLDELSQRSAAMDSLFDRNTQKLTDLGRKARELEVAFVRFDGTGLTAGVVTTETAPSQPSACGPASVSSLIQSSNPSTLGCGEPLAEGQLSKLAETYGVDLKALTAFIDAQNPGAIQFAQNGFPLLVFERHVFYRTLSDPAARQAASQQQLASANWGDIPYPKTLEERQGQLREASKIDAKAAIRATSWGPIGLLGENYEFLGYESEEAFAKAMFVSGMNQYDAVLRFLEKREIIADLNARNWSAAVRKFNGSSQVTRLTGVINANYNQLLNDEIAGDRYELSPTDIANIQVELESRSLYSGIVDGIYGQATQRALRQFQTENGLPETGLPDQATLSIIKTPTK</sequence>
<organism evidence="5 6">
    <name type="scientific">Shimia abyssi</name>
    <dbReference type="NCBI Taxonomy" id="1662395"/>
    <lineage>
        <taxon>Bacteria</taxon>
        <taxon>Pseudomonadati</taxon>
        <taxon>Pseudomonadota</taxon>
        <taxon>Alphaproteobacteria</taxon>
        <taxon>Rhodobacterales</taxon>
        <taxon>Roseobacteraceae</taxon>
    </lineage>
</organism>
<protein>
    <submittedName>
        <fullName evidence="5">Putative peptidoglycan binding protein</fullName>
    </submittedName>
</protein>
<keyword evidence="2" id="KW-0812">Transmembrane</keyword>
<evidence type="ECO:0000259" key="3">
    <source>
        <dbReference type="Pfam" id="PF01471"/>
    </source>
</evidence>
<evidence type="ECO:0000313" key="5">
    <source>
        <dbReference type="EMBL" id="PSL20219.1"/>
    </source>
</evidence>
<accession>A0A2P8FET5</accession>
<keyword evidence="2" id="KW-0472">Membrane</keyword>
<name>A0A2P8FET5_9RHOB</name>
<dbReference type="Pfam" id="PF01471">
    <property type="entry name" value="PG_binding_1"/>
    <property type="match status" value="1"/>
</dbReference>
<evidence type="ECO:0000259" key="4">
    <source>
        <dbReference type="Pfam" id="PF11860"/>
    </source>
</evidence>
<dbReference type="InterPro" id="IPR036365">
    <property type="entry name" value="PGBD-like_sf"/>
</dbReference>
<dbReference type="Pfam" id="PF11860">
    <property type="entry name" value="Muramidase"/>
    <property type="match status" value="1"/>
</dbReference>
<keyword evidence="2" id="KW-1133">Transmembrane helix</keyword>
<feature type="transmembrane region" description="Helical" evidence="2">
    <location>
        <begin position="30"/>
        <end position="53"/>
    </location>
</feature>
<evidence type="ECO:0000313" key="6">
    <source>
        <dbReference type="Proteomes" id="UP000240418"/>
    </source>
</evidence>
<feature type="coiled-coil region" evidence="1">
    <location>
        <begin position="75"/>
        <end position="102"/>
    </location>
</feature>
<dbReference type="Gene3D" id="1.10.101.10">
    <property type="entry name" value="PGBD-like superfamily/PGBD"/>
    <property type="match status" value="1"/>
</dbReference>
<dbReference type="SUPFAM" id="SSF47090">
    <property type="entry name" value="PGBD-like"/>
    <property type="match status" value="1"/>
</dbReference>
<feature type="domain" description="N-acetylmuramidase" evidence="4">
    <location>
        <begin position="206"/>
        <end position="361"/>
    </location>
</feature>
<gene>
    <name evidence="5" type="ORF">CLV88_104280</name>
</gene>
<dbReference type="EMBL" id="PYGJ01000004">
    <property type="protein sequence ID" value="PSL20219.1"/>
    <property type="molecule type" value="Genomic_DNA"/>
</dbReference>
<dbReference type="OrthoDB" id="7861420at2"/>
<reference evidence="5 6" key="1">
    <citation type="submission" date="2018-03" db="EMBL/GenBank/DDBJ databases">
        <title>Genomic Encyclopedia of Archaeal and Bacterial Type Strains, Phase II (KMG-II): from individual species to whole genera.</title>
        <authorList>
            <person name="Goeker M."/>
        </authorList>
    </citation>
    <scope>NUCLEOTIDE SEQUENCE [LARGE SCALE GENOMIC DNA]</scope>
    <source>
        <strain evidence="5 6">DSM 100673</strain>
    </source>
</reference>
<dbReference type="RefSeq" id="WP_106608218.1">
    <property type="nucleotide sequence ID" value="NZ_PYGJ01000004.1"/>
</dbReference>
<dbReference type="InterPro" id="IPR002477">
    <property type="entry name" value="Peptidoglycan-bd-like"/>
</dbReference>
<feature type="domain" description="Peptidoglycan binding-like" evidence="3">
    <location>
        <begin position="390"/>
        <end position="443"/>
    </location>
</feature>
<keyword evidence="6" id="KW-1185">Reference proteome</keyword>
<keyword evidence="1" id="KW-0175">Coiled coil</keyword>
<dbReference type="InterPro" id="IPR024408">
    <property type="entry name" value="Muramidase"/>
</dbReference>
<dbReference type="InterPro" id="IPR036366">
    <property type="entry name" value="PGBDSf"/>
</dbReference>
<dbReference type="AlphaFoldDB" id="A0A2P8FET5"/>
<evidence type="ECO:0000256" key="1">
    <source>
        <dbReference type="SAM" id="Coils"/>
    </source>
</evidence>
<proteinExistence type="predicted"/>
<comment type="caution">
    <text evidence="5">The sequence shown here is derived from an EMBL/GenBank/DDBJ whole genome shotgun (WGS) entry which is preliminary data.</text>
</comment>